<reference evidence="2" key="1">
    <citation type="journal article" date="2019" name="Plant Biotechnol. J.">
        <title>Genome sequencing of the Australian wild diploid species Gossypium australe highlights disease resistance and delayed gland morphogenesis.</title>
        <authorList>
            <person name="Cai Y."/>
            <person name="Cai X."/>
            <person name="Wang Q."/>
            <person name="Wang P."/>
            <person name="Zhang Y."/>
            <person name="Cai C."/>
            <person name="Xu Y."/>
            <person name="Wang K."/>
            <person name="Zhou Z."/>
            <person name="Wang C."/>
            <person name="Geng S."/>
            <person name="Li B."/>
            <person name="Dong Q."/>
            <person name="Hou Y."/>
            <person name="Wang H."/>
            <person name="Ai P."/>
            <person name="Liu Z."/>
            <person name="Yi F."/>
            <person name="Sun M."/>
            <person name="An G."/>
            <person name="Cheng J."/>
            <person name="Zhang Y."/>
            <person name="Shi Q."/>
            <person name="Xie Y."/>
            <person name="Shi X."/>
            <person name="Chang Y."/>
            <person name="Huang F."/>
            <person name="Chen Y."/>
            <person name="Hong S."/>
            <person name="Mi L."/>
            <person name="Sun Q."/>
            <person name="Zhang L."/>
            <person name="Zhou B."/>
            <person name="Peng R."/>
            <person name="Zhang X."/>
            <person name="Liu F."/>
        </authorList>
    </citation>
    <scope>NUCLEOTIDE SEQUENCE [LARGE SCALE GENOMIC DNA]</scope>
    <source>
        <strain evidence="2">cv. PA1801</strain>
    </source>
</reference>
<dbReference type="EMBL" id="SMMG02000001">
    <property type="protein sequence ID" value="KAA3489565.1"/>
    <property type="molecule type" value="Genomic_DNA"/>
</dbReference>
<keyword evidence="2" id="KW-1185">Reference proteome</keyword>
<protein>
    <submittedName>
        <fullName evidence="1">Eukaryotic translation initiation factor 3 subunit I-like</fullName>
    </submittedName>
</protein>
<comment type="caution">
    <text evidence="1">The sequence shown here is derived from an EMBL/GenBank/DDBJ whole genome shotgun (WGS) entry which is preliminary data.</text>
</comment>
<name>A0A5B6X9A2_9ROSI</name>
<dbReference type="Proteomes" id="UP000325315">
    <property type="component" value="Unassembled WGS sequence"/>
</dbReference>
<keyword evidence="1" id="KW-0648">Protein biosynthesis</keyword>
<organism evidence="1 2">
    <name type="scientific">Gossypium australe</name>
    <dbReference type="NCBI Taxonomy" id="47621"/>
    <lineage>
        <taxon>Eukaryota</taxon>
        <taxon>Viridiplantae</taxon>
        <taxon>Streptophyta</taxon>
        <taxon>Embryophyta</taxon>
        <taxon>Tracheophyta</taxon>
        <taxon>Spermatophyta</taxon>
        <taxon>Magnoliopsida</taxon>
        <taxon>eudicotyledons</taxon>
        <taxon>Gunneridae</taxon>
        <taxon>Pentapetalae</taxon>
        <taxon>rosids</taxon>
        <taxon>malvids</taxon>
        <taxon>Malvales</taxon>
        <taxon>Malvaceae</taxon>
        <taxon>Malvoideae</taxon>
        <taxon>Gossypium</taxon>
    </lineage>
</organism>
<proteinExistence type="predicted"/>
<keyword evidence="1" id="KW-0396">Initiation factor</keyword>
<sequence>MEQLTDIGCSNKTTGQLVLIEYSRQGRGKNNSALYNNFKFGKTEPKFAFYIVIKTEMINPVRSRLYSGQFNNDSYDENTGEVN</sequence>
<accession>A0A5B6X9A2</accession>
<dbReference type="GO" id="GO:0003743">
    <property type="term" value="F:translation initiation factor activity"/>
    <property type="evidence" value="ECO:0007669"/>
    <property type="project" value="UniProtKB-KW"/>
</dbReference>
<evidence type="ECO:0000313" key="1">
    <source>
        <dbReference type="EMBL" id="KAA3489565.1"/>
    </source>
</evidence>
<dbReference type="AlphaFoldDB" id="A0A5B6X9A2"/>
<gene>
    <name evidence="1" type="ORF">EPI10_033165</name>
</gene>
<evidence type="ECO:0000313" key="2">
    <source>
        <dbReference type="Proteomes" id="UP000325315"/>
    </source>
</evidence>
<dbReference type="OrthoDB" id="24966at2759"/>